<proteinExistence type="inferred from homology"/>
<dbReference type="PANTHER" id="PTHR30616">
    <property type="entry name" value="UNCHARACTERIZED PROTEIN YFIH"/>
    <property type="match status" value="1"/>
</dbReference>
<keyword evidence="13" id="KW-1185">Reference proteome</keyword>
<protein>
    <recommendedName>
        <fullName evidence="11">Purine nucleoside phosphorylase</fullName>
    </recommendedName>
</protein>
<comment type="catalytic activity">
    <reaction evidence="9">
        <text>adenosine + phosphate = alpha-D-ribose 1-phosphate + adenine</text>
        <dbReference type="Rhea" id="RHEA:27642"/>
        <dbReference type="ChEBI" id="CHEBI:16335"/>
        <dbReference type="ChEBI" id="CHEBI:16708"/>
        <dbReference type="ChEBI" id="CHEBI:43474"/>
        <dbReference type="ChEBI" id="CHEBI:57720"/>
        <dbReference type="EC" id="2.4.2.1"/>
    </reaction>
    <physiologicalReaction direction="left-to-right" evidence="9">
        <dbReference type="Rhea" id="RHEA:27643"/>
    </physiologicalReaction>
</comment>
<dbReference type="SUPFAM" id="SSF64438">
    <property type="entry name" value="CNF1/YfiH-like putative cysteine hydrolases"/>
    <property type="match status" value="1"/>
</dbReference>
<comment type="catalytic activity">
    <reaction evidence="8">
        <text>adenosine + H2O + H(+) = inosine + NH4(+)</text>
        <dbReference type="Rhea" id="RHEA:24408"/>
        <dbReference type="ChEBI" id="CHEBI:15377"/>
        <dbReference type="ChEBI" id="CHEBI:15378"/>
        <dbReference type="ChEBI" id="CHEBI:16335"/>
        <dbReference type="ChEBI" id="CHEBI:17596"/>
        <dbReference type="ChEBI" id="CHEBI:28938"/>
        <dbReference type="EC" id="3.5.4.4"/>
    </reaction>
    <physiologicalReaction direction="left-to-right" evidence="8">
        <dbReference type="Rhea" id="RHEA:24409"/>
    </physiologicalReaction>
</comment>
<dbReference type="InterPro" id="IPR003730">
    <property type="entry name" value="Cu_polyphenol_OxRdtase"/>
</dbReference>
<dbReference type="NCBIfam" id="TIGR00726">
    <property type="entry name" value="peptidoglycan editing factor PgeF"/>
    <property type="match status" value="1"/>
</dbReference>
<keyword evidence="6" id="KW-0378">Hydrolase</keyword>
<evidence type="ECO:0000256" key="8">
    <source>
        <dbReference type="ARBA" id="ARBA00047989"/>
    </source>
</evidence>
<comment type="function">
    <text evidence="2">Purine nucleoside enzyme that catalyzes the phosphorolysis of adenosine and inosine nucleosides, yielding D-ribose 1-phosphate and the respective free bases, adenine and hypoxanthine. Also catalyzes the phosphorolysis of S-methyl-5'-thioadenosine into adenine and S-methyl-5-thio-alpha-D-ribose 1-phosphate. Also has adenosine deaminase activity.</text>
</comment>
<evidence type="ECO:0000256" key="6">
    <source>
        <dbReference type="ARBA" id="ARBA00022801"/>
    </source>
</evidence>
<comment type="similarity">
    <text evidence="3 11">Belongs to the purine nucleoside phosphorylase YfiH/LACC1 family.</text>
</comment>
<organism evidence="12 13">
    <name type="scientific">Carboxydothermus ferrireducens DSM 11255</name>
    <dbReference type="NCBI Taxonomy" id="1119529"/>
    <lineage>
        <taxon>Bacteria</taxon>
        <taxon>Bacillati</taxon>
        <taxon>Bacillota</taxon>
        <taxon>Clostridia</taxon>
        <taxon>Thermoanaerobacterales</taxon>
        <taxon>Thermoanaerobacteraceae</taxon>
        <taxon>Carboxydothermus</taxon>
    </lineage>
</organism>
<dbReference type="Proteomes" id="UP000604066">
    <property type="component" value="Unassembled WGS sequence"/>
</dbReference>
<evidence type="ECO:0000256" key="11">
    <source>
        <dbReference type="RuleBase" id="RU361274"/>
    </source>
</evidence>
<evidence type="ECO:0000313" key="12">
    <source>
        <dbReference type="EMBL" id="NYE58761.1"/>
    </source>
</evidence>
<dbReference type="PANTHER" id="PTHR30616:SF2">
    <property type="entry name" value="PURINE NUCLEOSIDE PHOSPHORYLASE LACC1"/>
    <property type="match status" value="1"/>
</dbReference>
<dbReference type="CDD" id="cd16833">
    <property type="entry name" value="YfiH"/>
    <property type="match status" value="1"/>
</dbReference>
<evidence type="ECO:0000256" key="7">
    <source>
        <dbReference type="ARBA" id="ARBA00022833"/>
    </source>
</evidence>
<comment type="catalytic activity">
    <reaction evidence="1">
        <text>inosine + phosphate = alpha-D-ribose 1-phosphate + hypoxanthine</text>
        <dbReference type="Rhea" id="RHEA:27646"/>
        <dbReference type="ChEBI" id="CHEBI:17368"/>
        <dbReference type="ChEBI" id="CHEBI:17596"/>
        <dbReference type="ChEBI" id="CHEBI:43474"/>
        <dbReference type="ChEBI" id="CHEBI:57720"/>
        <dbReference type="EC" id="2.4.2.1"/>
    </reaction>
    <physiologicalReaction direction="left-to-right" evidence="1">
        <dbReference type="Rhea" id="RHEA:27647"/>
    </physiologicalReaction>
</comment>
<name>A0ABX2RC43_9THEO</name>
<accession>A0ABX2RC43</accession>
<evidence type="ECO:0000313" key="13">
    <source>
        <dbReference type="Proteomes" id="UP000604066"/>
    </source>
</evidence>
<keyword evidence="4" id="KW-0808">Transferase</keyword>
<evidence type="ECO:0000256" key="5">
    <source>
        <dbReference type="ARBA" id="ARBA00022723"/>
    </source>
</evidence>
<evidence type="ECO:0000256" key="3">
    <source>
        <dbReference type="ARBA" id="ARBA00007353"/>
    </source>
</evidence>
<dbReference type="Gene3D" id="3.60.140.10">
    <property type="entry name" value="CNF1/YfiH-like putative cysteine hydrolases"/>
    <property type="match status" value="1"/>
</dbReference>
<keyword evidence="7" id="KW-0862">Zinc</keyword>
<comment type="catalytic activity">
    <reaction evidence="10">
        <text>S-methyl-5'-thioadenosine + phosphate = 5-(methylsulfanyl)-alpha-D-ribose 1-phosphate + adenine</text>
        <dbReference type="Rhea" id="RHEA:11852"/>
        <dbReference type="ChEBI" id="CHEBI:16708"/>
        <dbReference type="ChEBI" id="CHEBI:17509"/>
        <dbReference type="ChEBI" id="CHEBI:43474"/>
        <dbReference type="ChEBI" id="CHEBI:58533"/>
        <dbReference type="EC" id="2.4.2.28"/>
    </reaction>
    <physiologicalReaction direction="left-to-right" evidence="10">
        <dbReference type="Rhea" id="RHEA:11853"/>
    </physiologicalReaction>
</comment>
<sequence>MMEFLLKERKGLKLFFFKKFQDFGIDAFFTTRPGGQSSGPYQSFNLALHVGDEQKAVIKNRELLAAVWDLDLKNFVAAEQVHGTNIALVDHADGGRGMEQLDSAVKKTDGLITREKNLGLLTFYADCVPLYFFSPDPFILGVAHAGWRGTLTEIGAKMVYTLTSLGAKPQNIICGIGPAIGPCCYEVGDEVAQSFLDRGYPKGVIKKEGKYFLNLWEINSEILIKAGIQQQKIEILNLCTSCNPDLFFSYRRDGGVTGRMAAGIIKREVGYENFSGG</sequence>
<evidence type="ECO:0000256" key="2">
    <source>
        <dbReference type="ARBA" id="ARBA00003215"/>
    </source>
</evidence>
<dbReference type="EMBL" id="JACCBS010000003">
    <property type="protein sequence ID" value="NYE58761.1"/>
    <property type="molecule type" value="Genomic_DNA"/>
</dbReference>
<keyword evidence="5" id="KW-0479">Metal-binding</keyword>
<reference evidence="12 13" key="1">
    <citation type="submission" date="2020-07" db="EMBL/GenBank/DDBJ databases">
        <title>Genomic Encyclopedia of Type Strains, Phase III (KMG-III): the genomes of soil and plant-associated and newly described type strains.</title>
        <authorList>
            <person name="Whitman W."/>
        </authorList>
    </citation>
    <scope>NUCLEOTIDE SEQUENCE [LARGE SCALE GENOMIC DNA]</scope>
    <source>
        <strain evidence="12 13">DSM 11255</strain>
    </source>
</reference>
<dbReference type="InterPro" id="IPR038371">
    <property type="entry name" value="Cu_polyphenol_OxRdtase_sf"/>
</dbReference>
<evidence type="ECO:0000256" key="10">
    <source>
        <dbReference type="ARBA" id="ARBA00049893"/>
    </source>
</evidence>
<evidence type="ECO:0000256" key="1">
    <source>
        <dbReference type="ARBA" id="ARBA00000553"/>
    </source>
</evidence>
<gene>
    <name evidence="12" type="ORF">HDG70_002512</name>
</gene>
<dbReference type="InterPro" id="IPR011324">
    <property type="entry name" value="Cytotoxic_necrot_fac-like_cat"/>
</dbReference>
<dbReference type="Pfam" id="PF02578">
    <property type="entry name" value="Cu-oxidase_4"/>
    <property type="match status" value="1"/>
</dbReference>
<evidence type="ECO:0000256" key="4">
    <source>
        <dbReference type="ARBA" id="ARBA00022679"/>
    </source>
</evidence>
<evidence type="ECO:0000256" key="9">
    <source>
        <dbReference type="ARBA" id="ARBA00048968"/>
    </source>
</evidence>
<comment type="caution">
    <text evidence="12">The sequence shown here is derived from an EMBL/GenBank/DDBJ whole genome shotgun (WGS) entry which is preliminary data.</text>
</comment>